<reference evidence="2" key="1">
    <citation type="submission" date="2020-08" db="EMBL/GenBank/DDBJ databases">
        <title>Genome sequencing and assembly of the red palm weevil Rhynchophorus ferrugineus.</title>
        <authorList>
            <person name="Dias G.B."/>
            <person name="Bergman C.M."/>
            <person name="Manee M."/>
        </authorList>
    </citation>
    <scope>NUCLEOTIDE SEQUENCE</scope>
    <source>
        <strain evidence="2">AA-2017</strain>
        <tissue evidence="2">Whole larva</tissue>
    </source>
</reference>
<organism evidence="2 3">
    <name type="scientific">Rhynchophorus ferrugineus</name>
    <name type="common">Red palm weevil</name>
    <name type="synonym">Curculio ferrugineus</name>
    <dbReference type="NCBI Taxonomy" id="354439"/>
    <lineage>
        <taxon>Eukaryota</taxon>
        <taxon>Metazoa</taxon>
        <taxon>Ecdysozoa</taxon>
        <taxon>Arthropoda</taxon>
        <taxon>Hexapoda</taxon>
        <taxon>Insecta</taxon>
        <taxon>Pterygota</taxon>
        <taxon>Neoptera</taxon>
        <taxon>Endopterygota</taxon>
        <taxon>Coleoptera</taxon>
        <taxon>Polyphaga</taxon>
        <taxon>Cucujiformia</taxon>
        <taxon>Curculionidae</taxon>
        <taxon>Dryophthorinae</taxon>
        <taxon>Rhynchophorus</taxon>
    </lineage>
</organism>
<evidence type="ECO:0000256" key="1">
    <source>
        <dbReference type="SAM" id="MobiDB-lite"/>
    </source>
</evidence>
<comment type="caution">
    <text evidence="2">The sequence shown here is derived from an EMBL/GenBank/DDBJ whole genome shotgun (WGS) entry which is preliminary data.</text>
</comment>
<accession>A0A834M8F1</accession>
<gene>
    <name evidence="2" type="ORF">GWI33_011373</name>
</gene>
<evidence type="ECO:0000313" key="2">
    <source>
        <dbReference type="EMBL" id="KAF7275681.1"/>
    </source>
</evidence>
<proteinExistence type="predicted"/>
<evidence type="ECO:0000313" key="3">
    <source>
        <dbReference type="Proteomes" id="UP000625711"/>
    </source>
</evidence>
<name>A0A834M8F1_RHYFE</name>
<dbReference type="AlphaFoldDB" id="A0A834M8F1"/>
<feature type="region of interest" description="Disordered" evidence="1">
    <location>
        <begin position="1"/>
        <end position="41"/>
    </location>
</feature>
<feature type="compositionally biased region" description="Pro residues" evidence="1">
    <location>
        <begin position="1"/>
        <end position="16"/>
    </location>
</feature>
<keyword evidence="3" id="KW-1185">Reference proteome</keyword>
<feature type="non-terminal residue" evidence="2">
    <location>
        <position position="1"/>
    </location>
</feature>
<dbReference type="Proteomes" id="UP000625711">
    <property type="component" value="Unassembled WGS sequence"/>
</dbReference>
<dbReference type="EMBL" id="JAACXV010009423">
    <property type="protein sequence ID" value="KAF7275681.1"/>
    <property type="molecule type" value="Genomic_DNA"/>
</dbReference>
<sequence length="71" mass="7661">APPRESTPNPPPPHPFTFPKKHKRATSKGLPASSSAFARRKNASPANIFVMAFVANPRSNAPPYRSSPAPR</sequence>
<protein>
    <submittedName>
        <fullName evidence="2">Uncharacterized protein</fullName>
    </submittedName>
</protein>